<keyword evidence="3" id="KW-1003">Cell membrane</keyword>
<feature type="transmembrane region" description="Helical" evidence="8">
    <location>
        <begin position="52"/>
        <end position="70"/>
    </location>
</feature>
<evidence type="ECO:0000256" key="2">
    <source>
        <dbReference type="ARBA" id="ARBA00022448"/>
    </source>
</evidence>
<keyword evidence="4 8" id="KW-0812">Transmembrane</keyword>
<dbReference type="EMBL" id="JAPDOD010000008">
    <property type="protein sequence ID" value="MDA0160988.1"/>
    <property type="molecule type" value="Genomic_DNA"/>
</dbReference>
<evidence type="ECO:0000313" key="10">
    <source>
        <dbReference type="EMBL" id="MDA0160988.1"/>
    </source>
</evidence>
<dbReference type="Proteomes" id="UP001149140">
    <property type="component" value="Unassembled WGS sequence"/>
</dbReference>
<evidence type="ECO:0000256" key="5">
    <source>
        <dbReference type="ARBA" id="ARBA00022970"/>
    </source>
</evidence>
<dbReference type="PANTHER" id="PTHR30614:SF0">
    <property type="entry name" value="L-CYSTINE TRANSPORT SYSTEM PERMEASE PROTEIN TCYL"/>
    <property type="match status" value="1"/>
</dbReference>
<dbReference type="SUPFAM" id="SSF161098">
    <property type="entry name" value="MetI-like"/>
    <property type="match status" value="1"/>
</dbReference>
<reference evidence="10" key="1">
    <citation type="submission" date="2022-10" db="EMBL/GenBank/DDBJ databases">
        <title>The WGS of Solirubrobacter ginsenosidimutans DSM 21036.</title>
        <authorList>
            <person name="Jiang Z."/>
        </authorList>
    </citation>
    <scope>NUCLEOTIDE SEQUENCE</scope>
    <source>
        <strain evidence="10">DSM 21036</strain>
    </source>
</reference>
<dbReference type="InterPro" id="IPR010065">
    <property type="entry name" value="AA_ABC_transptr_permease_3TM"/>
</dbReference>
<evidence type="ECO:0000256" key="6">
    <source>
        <dbReference type="ARBA" id="ARBA00022989"/>
    </source>
</evidence>
<accession>A0A9X3MWF9</accession>
<keyword evidence="5" id="KW-0029">Amino-acid transport</keyword>
<dbReference type="InterPro" id="IPR000515">
    <property type="entry name" value="MetI-like"/>
</dbReference>
<dbReference type="InterPro" id="IPR035906">
    <property type="entry name" value="MetI-like_sf"/>
</dbReference>
<dbReference type="GO" id="GO:0043190">
    <property type="term" value="C:ATP-binding cassette (ABC) transporter complex"/>
    <property type="evidence" value="ECO:0007669"/>
    <property type="project" value="InterPro"/>
</dbReference>
<organism evidence="10 11">
    <name type="scientific">Solirubrobacter ginsenosidimutans</name>
    <dbReference type="NCBI Taxonomy" id="490573"/>
    <lineage>
        <taxon>Bacteria</taxon>
        <taxon>Bacillati</taxon>
        <taxon>Actinomycetota</taxon>
        <taxon>Thermoleophilia</taxon>
        <taxon>Solirubrobacterales</taxon>
        <taxon>Solirubrobacteraceae</taxon>
        <taxon>Solirubrobacter</taxon>
    </lineage>
</organism>
<keyword evidence="7 8" id="KW-0472">Membrane</keyword>
<proteinExistence type="inferred from homology"/>
<comment type="subcellular location">
    <subcellularLocation>
        <location evidence="1 8">Cell membrane</location>
        <topology evidence="1 8">Multi-pass membrane protein</topology>
    </subcellularLocation>
</comment>
<dbReference type="NCBIfam" id="TIGR01726">
    <property type="entry name" value="HEQRo_perm_3TM"/>
    <property type="match status" value="1"/>
</dbReference>
<evidence type="ECO:0000256" key="4">
    <source>
        <dbReference type="ARBA" id="ARBA00022692"/>
    </source>
</evidence>
<dbReference type="AlphaFoldDB" id="A0A9X3MWF9"/>
<evidence type="ECO:0000313" key="11">
    <source>
        <dbReference type="Proteomes" id="UP001149140"/>
    </source>
</evidence>
<feature type="transmembrane region" description="Helical" evidence="8">
    <location>
        <begin position="82"/>
        <end position="101"/>
    </location>
</feature>
<evidence type="ECO:0000256" key="8">
    <source>
        <dbReference type="RuleBase" id="RU363032"/>
    </source>
</evidence>
<dbReference type="PROSITE" id="PS50928">
    <property type="entry name" value="ABC_TM1"/>
    <property type="match status" value="1"/>
</dbReference>
<dbReference type="RefSeq" id="WP_270040121.1">
    <property type="nucleotide sequence ID" value="NZ_JAPDOD010000008.1"/>
</dbReference>
<comment type="caution">
    <text evidence="10">The sequence shown here is derived from an EMBL/GenBank/DDBJ whole genome shotgun (WGS) entry which is preliminary data.</text>
</comment>
<dbReference type="Pfam" id="PF00528">
    <property type="entry name" value="BPD_transp_1"/>
    <property type="match status" value="1"/>
</dbReference>
<keyword evidence="11" id="KW-1185">Reference proteome</keyword>
<keyword evidence="6 8" id="KW-1133">Transmembrane helix</keyword>
<comment type="similarity">
    <text evidence="8">Belongs to the binding-protein-dependent transport system permease family.</text>
</comment>
<gene>
    <name evidence="10" type="ORF">OM076_11985</name>
</gene>
<evidence type="ECO:0000259" key="9">
    <source>
        <dbReference type="PROSITE" id="PS50928"/>
    </source>
</evidence>
<feature type="transmembrane region" description="Helical" evidence="8">
    <location>
        <begin position="20"/>
        <end position="40"/>
    </location>
</feature>
<dbReference type="PANTHER" id="PTHR30614">
    <property type="entry name" value="MEMBRANE COMPONENT OF AMINO ACID ABC TRANSPORTER"/>
    <property type="match status" value="1"/>
</dbReference>
<feature type="transmembrane region" description="Helical" evidence="8">
    <location>
        <begin position="187"/>
        <end position="209"/>
    </location>
</feature>
<sequence length="217" mass="23622">MLNVLTDHWSEFSSGFWVTVRLVVISFGIAMVVGTLVAALRIAPSKGLQRVGGVYVEIFRNIPLLVLLFISYAGLRRGGVDINAWVAGTASLGLYTAAYVAEALRSGVFSVGKGQIEASLSLGFSYAETLRRIVLPQAFRTVISPLGSLTIAMIKNSAIIGVSLLALPDLLKEARIVQARTFQTDETFFWAAVGYLILTGTVTLVIRNLERRFAIRR</sequence>
<feature type="domain" description="ABC transmembrane type-1" evidence="9">
    <location>
        <begin position="16"/>
        <end position="206"/>
    </location>
</feature>
<evidence type="ECO:0000256" key="7">
    <source>
        <dbReference type="ARBA" id="ARBA00023136"/>
    </source>
</evidence>
<dbReference type="GO" id="GO:0006865">
    <property type="term" value="P:amino acid transport"/>
    <property type="evidence" value="ECO:0007669"/>
    <property type="project" value="UniProtKB-KW"/>
</dbReference>
<keyword evidence="2 8" id="KW-0813">Transport</keyword>
<dbReference type="Gene3D" id="1.10.3720.10">
    <property type="entry name" value="MetI-like"/>
    <property type="match status" value="1"/>
</dbReference>
<name>A0A9X3MWF9_9ACTN</name>
<dbReference type="InterPro" id="IPR043429">
    <property type="entry name" value="ArtM/GltK/GlnP/TcyL/YhdX-like"/>
</dbReference>
<dbReference type="CDD" id="cd06261">
    <property type="entry name" value="TM_PBP2"/>
    <property type="match status" value="1"/>
</dbReference>
<evidence type="ECO:0000256" key="3">
    <source>
        <dbReference type="ARBA" id="ARBA00022475"/>
    </source>
</evidence>
<dbReference type="GO" id="GO:0022857">
    <property type="term" value="F:transmembrane transporter activity"/>
    <property type="evidence" value="ECO:0007669"/>
    <property type="project" value="InterPro"/>
</dbReference>
<evidence type="ECO:0000256" key="1">
    <source>
        <dbReference type="ARBA" id="ARBA00004651"/>
    </source>
</evidence>
<protein>
    <submittedName>
        <fullName evidence="10">Amino acid ABC transporter permease</fullName>
    </submittedName>
</protein>